<sequence precursor="true">MKKCMRSFPIFLFLALLCSNHASAAELFVSPTGSDEASGAKSSPVATLTRAKSLARQFAGKETVTVHVADGIYYLPDTLVFDPEDSGTAEHPIAYAAQNEGGAVLSGGSKLDLTWKPYRNGIFMARTPSGLVVDQLFVDGQNQRMARYPNYDASKKTEAYQGYASDAFSKQRAARWANPTGGYIHAMHRSRWGGYHYRITGTESNGEVTFEGGWQNNRQMGMHPDFRMVENIFEELDAPGEWFHDSSTNTLFYMPQPDTDLSTANVEVVRLSHLIQIDGSVNTPVKHVTLQGFVIRHAARTFMDCKEPLLRSDWAIYRGGAIMLTGTEDVQILDTEFDQVGGNAIFVNHYNRRVLIKGCHIHDAGASGVCFVGDPNAVRDPLFQYAQKNDLATIDRTPGPKTENYPSQCTVKDCLIHGIGRVERQPAGVLIEMASKISVCDCSVYDCARSGINIGDGCWGGHLIERCDVFDTVLETHDHGSFNSWGRDRYWRRDHLEASQKAVDADPGLPFLDAMHTTVIRDSRWRCDHGWDIDLDDGSSNYDIYNNLLLHGGLKFREGFRRRAWNNIAVNNGFHPHVWFNNSLDEVFSNIFMAAHRGARMPSEIAKGKRIDGNLYFGISAEQKDRYANLGWDVNSIIADPMFINPSAGDFRVQEGSPALAIGFKNFPMDQFGVKKPSLKSIAATPVIPALNEELEQDPLKANALNIASHDRYWLGAKLHSLQGDEFSAYGISKESGGVALTEVPSTSEAAKAGLKSGDLVQVINGHPVSDMRRFFQTLSTVGSAPLELNVVRNQQPMDLALEEHSYVVIESASDADEFKSLRLPTIPCGKVAANQSTNNDSLSSLLNGELANRYGPVFGNGVRNGAYRVDLGKSKPIAAITSWSFAKGARGAQKVTLYGSNSVSDPGWDPADYTPLGNVDTTVTNDSNRATKPEYTAASLRAAAGRSLGQFRWILWSVSPVTSVAGGENTAFQELSVEISSSATPLGQKPGPIQDNAFPGKKNDFKGFDHYQFSSDGVPIEVVCPKKPAPGNPWIWRGMFWGAHFNPATELTIFADLKMLDAGYYIVKAPGDSLGHPSGSDLMDVAYNLLTDTYGFSKKPAMVAVSRECLSVYRWASANPEKVSCIYADNGVCALKSWPGGKLVPSSDSKAMGSAQQWRSAKKKYGFHSDEEALAYKQNPIDLLGPLAQAGIPLLHVCGSADDVVPYEENHAIMKRRYEQLGGSIEVIVENGKGHHPHGLKDPAPIIDFFLQHASKS</sequence>
<name>A0A5C5YWW8_9BACT</name>
<dbReference type="InterPro" id="IPR012334">
    <property type="entry name" value="Pectin_lyas_fold"/>
</dbReference>
<evidence type="ECO:0000259" key="2">
    <source>
        <dbReference type="PROSITE" id="PS50106"/>
    </source>
</evidence>
<dbReference type="InterPro" id="IPR006626">
    <property type="entry name" value="PbH1"/>
</dbReference>
<dbReference type="Gene3D" id="2.30.42.10">
    <property type="match status" value="1"/>
</dbReference>
<evidence type="ECO:0000313" key="4">
    <source>
        <dbReference type="Proteomes" id="UP000315010"/>
    </source>
</evidence>
<organism evidence="3 4">
    <name type="scientific">Novipirellula herctigrandis</name>
    <dbReference type="NCBI Taxonomy" id="2527986"/>
    <lineage>
        <taxon>Bacteria</taxon>
        <taxon>Pseudomonadati</taxon>
        <taxon>Planctomycetota</taxon>
        <taxon>Planctomycetia</taxon>
        <taxon>Pirellulales</taxon>
        <taxon>Pirellulaceae</taxon>
        <taxon>Novipirellula</taxon>
    </lineage>
</organism>
<dbReference type="PROSITE" id="PS50106">
    <property type="entry name" value="PDZ"/>
    <property type="match status" value="1"/>
</dbReference>
<dbReference type="InterPro" id="IPR036034">
    <property type="entry name" value="PDZ_sf"/>
</dbReference>
<evidence type="ECO:0000256" key="1">
    <source>
        <dbReference type="SAM" id="SignalP"/>
    </source>
</evidence>
<feature type="domain" description="PDZ" evidence="2">
    <location>
        <begin position="719"/>
        <end position="772"/>
    </location>
</feature>
<dbReference type="Pfam" id="PF13229">
    <property type="entry name" value="Beta_helix"/>
    <property type="match status" value="1"/>
</dbReference>
<reference evidence="3 4" key="1">
    <citation type="submission" date="2019-02" db="EMBL/GenBank/DDBJ databases">
        <title>Deep-cultivation of Planctomycetes and their phenomic and genomic characterization uncovers novel biology.</title>
        <authorList>
            <person name="Wiegand S."/>
            <person name="Jogler M."/>
            <person name="Boedeker C."/>
            <person name="Pinto D."/>
            <person name="Vollmers J."/>
            <person name="Rivas-Marin E."/>
            <person name="Kohn T."/>
            <person name="Peeters S.H."/>
            <person name="Heuer A."/>
            <person name="Rast P."/>
            <person name="Oberbeckmann S."/>
            <person name="Bunk B."/>
            <person name="Jeske O."/>
            <person name="Meyerdierks A."/>
            <person name="Storesund J.E."/>
            <person name="Kallscheuer N."/>
            <person name="Luecker S."/>
            <person name="Lage O.M."/>
            <person name="Pohl T."/>
            <person name="Merkel B.J."/>
            <person name="Hornburger P."/>
            <person name="Mueller R.-W."/>
            <person name="Bruemmer F."/>
            <person name="Labrenz M."/>
            <person name="Spormann A.M."/>
            <person name="Op Den Camp H."/>
            <person name="Overmann J."/>
            <person name="Amann R."/>
            <person name="Jetten M.S.M."/>
            <person name="Mascher T."/>
            <person name="Medema M.H."/>
            <person name="Devos D.P."/>
            <person name="Kaster A.-K."/>
            <person name="Ovreas L."/>
            <person name="Rohde M."/>
            <person name="Galperin M.Y."/>
            <person name="Jogler C."/>
        </authorList>
    </citation>
    <scope>NUCLEOTIDE SEQUENCE [LARGE SCALE GENOMIC DNA]</scope>
    <source>
        <strain evidence="3 4">CA13</strain>
    </source>
</reference>
<dbReference type="PANTHER" id="PTHR36453">
    <property type="entry name" value="SECRETED PROTEIN-RELATED"/>
    <property type="match status" value="1"/>
</dbReference>
<dbReference type="SUPFAM" id="SSF53474">
    <property type="entry name" value="alpha/beta-Hydrolases"/>
    <property type="match status" value="1"/>
</dbReference>
<gene>
    <name evidence="3" type="ORF">CA13_06840</name>
</gene>
<dbReference type="InterPro" id="IPR029058">
    <property type="entry name" value="AB_hydrolase_fold"/>
</dbReference>
<dbReference type="AlphaFoldDB" id="A0A5C5YWW8"/>
<keyword evidence="1" id="KW-0732">Signal</keyword>
<dbReference type="OrthoDB" id="9760240at2"/>
<accession>A0A5C5YWW8</accession>
<dbReference type="Gene3D" id="3.40.50.1820">
    <property type="entry name" value="alpha/beta hydrolase"/>
    <property type="match status" value="1"/>
</dbReference>
<dbReference type="SUPFAM" id="SSF50156">
    <property type="entry name" value="PDZ domain-like"/>
    <property type="match status" value="1"/>
</dbReference>
<feature type="signal peptide" evidence="1">
    <location>
        <begin position="1"/>
        <end position="24"/>
    </location>
</feature>
<protein>
    <recommendedName>
        <fullName evidence="2">PDZ domain-containing protein</fullName>
    </recommendedName>
</protein>
<dbReference type="EMBL" id="SJPJ01000001">
    <property type="protein sequence ID" value="TWT79286.1"/>
    <property type="molecule type" value="Genomic_DNA"/>
</dbReference>
<dbReference type="InterPro" id="IPR011050">
    <property type="entry name" value="Pectin_lyase_fold/virulence"/>
</dbReference>
<feature type="chain" id="PRO_5022841191" description="PDZ domain-containing protein" evidence="1">
    <location>
        <begin position="25"/>
        <end position="1258"/>
    </location>
</feature>
<dbReference type="InterPro" id="IPR039448">
    <property type="entry name" value="Beta_helix"/>
</dbReference>
<keyword evidence="4" id="KW-1185">Reference proteome</keyword>
<dbReference type="SMART" id="SM00710">
    <property type="entry name" value="PbH1"/>
    <property type="match status" value="4"/>
</dbReference>
<dbReference type="PANTHER" id="PTHR36453:SF1">
    <property type="entry name" value="RIGHT HANDED BETA HELIX DOMAIN-CONTAINING PROTEIN"/>
    <property type="match status" value="1"/>
</dbReference>
<dbReference type="SMART" id="SM00228">
    <property type="entry name" value="PDZ"/>
    <property type="match status" value="1"/>
</dbReference>
<comment type="caution">
    <text evidence="3">The sequence shown here is derived from an EMBL/GenBank/DDBJ whole genome shotgun (WGS) entry which is preliminary data.</text>
</comment>
<dbReference type="SUPFAM" id="SSF51126">
    <property type="entry name" value="Pectin lyase-like"/>
    <property type="match status" value="1"/>
</dbReference>
<evidence type="ECO:0000313" key="3">
    <source>
        <dbReference type="EMBL" id="TWT79286.1"/>
    </source>
</evidence>
<dbReference type="Proteomes" id="UP000315010">
    <property type="component" value="Unassembled WGS sequence"/>
</dbReference>
<proteinExistence type="predicted"/>
<dbReference type="Gene3D" id="2.160.20.10">
    <property type="entry name" value="Single-stranded right-handed beta-helix, Pectin lyase-like"/>
    <property type="match status" value="2"/>
</dbReference>
<dbReference type="InterPro" id="IPR001478">
    <property type="entry name" value="PDZ"/>
</dbReference>